<proteinExistence type="predicted"/>
<dbReference type="PANTHER" id="PTHR38096">
    <property type="entry name" value="ENTEROBACTIN SYNTHASE COMPONENT D"/>
    <property type="match status" value="1"/>
</dbReference>
<protein>
    <submittedName>
        <fullName evidence="4">4'-phosphopantetheinyl transferase</fullName>
    </submittedName>
</protein>
<evidence type="ECO:0000259" key="2">
    <source>
        <dbReference type="Pfam" id="PF01648"/>
    </source>
</evidence>
<organism evidence="4 5">
    <name type="scientific">Dactylosporangium cerinum</name>
    <dbReference type="NCBI Taxonomy" id="1434730"/>
    <lineage>
        <taxon>Bacteria</taxon>
        <taxon>Bacillati</taxon>
        <taxon>Actinomycetota</taxon>
        <taxon>Actinomycetes</taxon>
        <taxon>Micromonosporales</taxon>
        <taxon>Micromonosporaceae</taxon>
        <taxon>Dactylosporangium</taxon>
    </lineage>
</organism>
<feature type="domain" description="4'-phosphopantetheinyl transferase N-terminal" evidence="3">
    <location>
        <begin position="26"/>
        <end position="93"/>
    </location>
</feature>
<gene>
    <name evidence="4" type="ORF">ACFPIJ_62280</name>
</gene>
<accession>A0ABV9WLC0</accession>
<keyword evidence="1 4" id="KW-0808">Transferase</keyword>
<dbReference type="PANTHER" id="PTHR38096:SF1">
    <property type="entry name" value="ENTEROBACTIN SYNTHASE COMPONENT D"/>
    <property type="match status" value="1"/>
</dbReference>
<dbReference type="InterPro" id="IPR037143">
    <property type="entry name" value="4-PPantetheinyl_Trfase_dom_sf"/>
</dbReference>
<dbReference type="InterPro" id="IPR041354">
    <property type="entry name" value="4PPT_N"/>
</dbReference>
<dbReference type="Proteomes" id="UP001595912">
    <property type="component" value="Unassembled WGS sequence"/>
</dbReference>
<dbReference type="InterPro" id="IPR003542">
    <property type="entry name" value="Enbac_synth_compD-like"/>
</dbReference>
<name>A0ABV9WLC0_9ACTN</name>
<dbReference type="SUPFAM" id="SSF56214">
    <property type="entry name" value="4'-phosphopantetheinyl transferase"/>
    <property type="match status" value="1"/>
</dbReference>
<dbReference type="EMBL" id="JBHSIU010000131">
    <property type="protein sequence ID" value="MFC5008327.1"/>
    <property type="molecule type" value="Genomic_DNA"/>
</dbReference>
<dbReference type="PRINTS" id="PR01399">
    <property type="entry name" value="ENTSNTHTASED"/>
</dbReference>
<dbReference type="Pfam" id="PF17837">
    <property type="entry name" value="4PPT_N"/>
    <property type="match status" value="1"/>
</dbReference>
<dbReference type="RefSeq" id="WP_380129016.1">
    <property type="nucleotide sequence ID" value="NZ_JBHSIU010000131.1"/>
</dbReference>
<evidence type="ECO:0000259" key="3">
    <source>
        <dbReference type="Pfam" id="PF17837"/>
    </source>
</evidence>
<dbReference type="Pfam" id="PF01648">
    <property type="entry name" value="ACPS"/>
    <property type="match status" value="1"/>
</dbReference>
<sequence>MLEELVPSQVVCVETTQDHPITLFPQEQAVVAGAVEKRRLEFGTARWCARSALRRLGLPPTPIVPQQRGEPSWPPAVVGSITHCLGFRAAAVAYRKDVLTVGIDAEPNEPLPGGVFEAISLPEERQEHRRLGAAGDVCWDRLLFSMKESVYKAWYPVAHRFLDFNAATVHIDPDHGTFTAKLHTSPARVGGLRIAGFTGRWVARDGLLVTAIAVLSPDAAPRDGADATGSRAAAGR</sequence>
<dbReference type="GO" id="GO:0016740">
    <property type="term" value="F:transferase activity"/>
    <property type="evidence" value="ECO:0007669"/>
    <property type="project" value="UniProtKB-KW"/>
</dbReference>
<keyword evidence="5" id="KW-1185">Reference proteome</keyword>
<evidence type="ECO:0000313" key="5">
    <source>
        <dbReference type="Proteomes" id="UP001595912"/>
    </source>
</evidence>
<reference evidence="5" key="1">
    <citation type="journal article" date="2019" name="Int. J. Syst. Evol. Microbiol.">
        <title>The Global Catalogue of Microorganisms (GCM) 10K type strain sequencing project: providing services to taxonomists for standard genome sequencing and annotation.</title>
        <authorList>
            <consortium name="The Broad Institute Genomics Platform"/>
            <consortium name="The Broad Institute Genome Sequencing Center for Infectious Disease"/>
            <person name="Wu L."/>
            <person name="Ma J."/>
        </authorList>
    </citation>
    <scope>NUCLEOTIDE SEQUENCE [LARGE SCALE GENOMIC DNA]</scope>
    <source>
        <strain evidence="5">CGMCC 4.7152</strain>
    </source>
</reference>
<comment type="caution">
    <text evidence="4">The sequence shown here is derived from an EMBL/GenBank/DDBJ whole genome shotgun (WGS) entry which is preliminary data.</text>
</comment>
<evidence type="ECO:0000256" key="1">
    <source>
        <dbReference type="ARBA" id="ARBA00022679"/>
    </source>
</evidence>
<feature type="domain" description="4'-phosphopantetheinyl transferase" evidence="2">
    <location>
        <begin position="101"/>
        <end position="177"/>
    </location>
</feature>
<dbReference type="InterPro" id="IPR008278">
    <property type="entry name" value="4-PPantetheinyl_Trfase_dom"/>
</dbReference>
<evidence type="ECO:0000313" key="4">
    <source>
        <dbReference type="EMBL" id="MFC5008327.1"/>
    </source>
</evidence>